<evidence type="ECO:0000256" key="1">
    <source>
        <dbReference type="ARBA" id="ARBA00007888"/>
    </source>
</evidence>
<sequence length="361" mass="37841">MKHVDPYRDPALCRELAQAIAKLCRRPVRFMELCGTHTMAIARHGLASLLPPTLEFVSGPGCPVCVTSAGQIDQAVALAGLDGVSVATFGDMLRVPGGQGSLAQARSRGGDVRVVYSAMDAVDLAQAMPGRRVAFLGIGFETTAPTTAAAILRAQALGLDNFSVLCLHKLMPPALAALLDGPDLGLDGFLCPGHVSTVIGAAPYQIAAERGLACVICGFEPVDILAGALMLLRQLDEGRPRVEIQYARAVEAQGNPRARAVMNQVFAAVDAPWRGLGWIAASGLAARPEFASFDAAKVFGLDLSEPPEPPGCLCGQVLRGLARPPQCALFGRACTPESPVGPCMVSSEGACAAWRSYRRED</sequence>
<dbReference type="OrthoDB" id="9770424at2"/>
<dbReference type="InterPro" id="IPR002780">
    <property type="entry name" value="Hyd_form_HypD"/>
</dbReference>
<protein>
    <submittedName>
        <fullName evidence="4">Hydrogenase expression/formation protein HypD</fullName>
    </submittedName>
</protein>
<dbReference type="InterPro" id="IPR042243">
    <property type="entry name" value="HypD_1"/>
</dbReference>
<dbReference type="Gene3D" id="3.40.50.11740">
    <property type="entry name" value="HypD, alpha/beta domain 2"/>
    <property type="match status" value="2"/>
</dbReference>
<keyword evidence="2" id="KW-0479">Metal-binding</keyword>
<dbReference type="GO" id="GO:0005506">
    <property type="term" value="F:iron ion binding"/>
    <property type="evidence" value="ECO:0007669"/>
    <property type="project" value="TreeGrafter"/>
</dbReference>
<dbReference type="PANTHER" id="PTHR30149:SF0">
    <property type="entry name" value="HYDROGENASE MATURATION FACTOR HYPD"/>
    <property type="match status" value="1"/>
</dbReference>
<dbReference type="NCBIfam" id="TIGR00075">
    <property type="entry name" value="hypD"/>
    <property type="match status" value="1"/>
</dbReference>
<evidence type="ECO:0000313" key="4">
    <source>
        <dbReference type="EMBL" id="ADK86094.1"/>
    </source>
</evidence>
<dbReference type="GO" id="GO:0051539">
    <property type="term" value="F:4 iron, 4 sulfur cluster binding"/>
    <property type="evidence" value="ECO:0007669"/>
    <property type="project" value="TreeGrafter"/>
</dbReference>
<reference evidence="4 5" key="1">
    <citation type="journal article" date="2010" name="Stand. Genomic Sci.">
        <title>Complete genome sequence of Desulfarculus baarsii type strain (2st14).</title>
        <authorList>
            <person name="Sun H."/>
            <person name="Spring S."/>
            <person name="Lapidus A."/>
            <person name="Davenport K."/>
            <person name="Del Rio T.G."/>
            <person name="Tice H."/>
            <person name="Nolan M."/>
            <person name="Copeland A."/>
            <person name="Cheng J.F."/>
            <person name="Lucas S."/>
            <person name="Tapia R."/>
            <person name="Goodwin L."/>
            <person name="Pitluck S."/>
            <person name="Ivanova N."/>
            <person name="Pagani I."/>
            <person name="Mavromatis K."/>
            <person name="Ovchinnikova G."/>
            <person name="Pati A."/>
            <person name="Chen A."/>
            <person name="Palaniappan K."/>
            <person name="Hauser L."/>
            <person name="Chang Y.J."/>
            <person name="Jeffries C.D."/>
            <person name="Detter J.C."/>
            <person name="Han C."/>
            <person name="Rohde M."/>
            <person name="Brambilla E."/>
            <person name="Goker M."/>
            <person name="Woyke T."/>
            <person name="Bristow J."/>
            <person name="Eisen J.A."/>
            <person name="Markowitz V."/>
            <person name="Hugenholtz P."/>
            <person name="Kyrpides N.C."/>
            <person name="Klenk H.P."/>
            <person name="Land M."/>
        </authorList>
    </citation>
    <scope>NUCLEOTIDE SEQUENCE [LARGE SCALE GENOMIC DNA]</scope>
    <source>
        <strain evidence="5">ATCC 33931 / DSM 2075 / LMG 7858 / VKM B-1802 / 2st14</strain>
    </source>
</reference>
<keyword evidence="3" id="KW-0408">Iron</keyword>
<evidence type="ECO:0000256" key="2">
    <source>
        <dbReference type="ARBA" id="ARBA00022723"/>
    </source>
</evidence>
<name>E1QKK1_DESB2</name>
<dbReference type="Pfam" id="PF01924">
    <property type="entry name" value="HypD"/>
    <property type="match status" value="1"/>
</dbReference>
<keyword evidence="5" id="KW-1185">Reference proteome</keyword>
<evidence type="ECO:0000313" key="5">
    <source>
        <dbReference type="Proteomes" id="UP000009047"/>
    </source>
</evidence>
<dbReference type="GO" id="GO:0051604">
    <property type="term" value="P:protein maturation"/>
    <property type="evidence" value="ECO:0007669"/>
    <property type="project" value="TreeGrafter"/>
</dbReference>
<dbReference type="GO" id="GO:0070025">
    <property type="term" value="F:carbon monoxide binding"/>
    <property type="evidence" value="ECO:0007669"/>
    <property type="project" value="TreeGrafter"/>
</dbReference>
<dbReference type="AlphaFoldDB" id="E1QKK1"/>
<evidence type="ECO:0000256" key="3">
    <source>
        <dbReference type="ARBA" id="ARBA00023004"/>
    </source>
</evidence>
<dbReference type="HOGENOM" id="CLU_048562_1_0_7"/>
<dbReference type="KEGG" id="dbr:Deba_2740"/>
<dbReference type="InterPro" id="IPR042244">
    <property type="entry name" value="HypD_2_sf"/>
</dbReference>
<dbReference type="EMBL" id="CP002085">
    <property type="protein sequence ID" value="ADK86094.1"/>
    <property type="molecule type" value="Genomic_DNA"/>
</dbReference>
<dbReference type="RefSeq" id="WP_013259533.1">
    <property type="nucleotide sequence ID" value="NC_014365.1"/>
</dbReference>
<comment type="similarity">
    <text evidence="1">Belongs to the HypD family.</text>
</comment>
<proteinExistence type="inferred from homology"/>
<dbReference type="STRING" id="644282.Deba_2740"/>
<gene>
    <name evidence="4" type="ordered locus">Deba_2740</name>
</gene>
<dbReference type="PIRSF" id="PIRSF005622">
    <property type="entry name" value="Hydrgn_mat_hypD"/>
    <property type="match status" value="1"/>
</dbReference>
<dbReference type="eggNOG" id="COG0409">
    <property type="taxonomic scope" value="Bacteria"/>
</dbReference>
<dbReference type="Proteomes" id="UP000009047">
    <property type="component" value="Chromosome"/>
</dbReference>
<accession>E1QKK1</accession>
<dbReference type="Gene3D" id="6.10.20.100">
    <property type="match status" value="1"/>
</dbReference>
<dbReference type="PANTHER" id="PTHR30149">
    <property type="entry name" value="HYDROGENASE PROTEIN ASSEMBLY PROTEIN HYPD"/>
    <property type="match status" value="1"/>
</dbReference>
<organism evidence="4 5">
    <name type="scientific">Desulfarculus baarsii (strain ATCC 33931 / DSM 2075 / LMG 7858 / VKM B-1802 / 2st14)</name>
    <dbReference type="NCBI Taxonomy" id="644282"/>
    <lineage>
        <taxon>Bacteria</taxon>
        <taxon>Pseudomonadati</taxon>
        <taxon>Thermodesulfobacteriota</taxon>
        <taxon>Desulfarculia</taxon>
        <taxon>Desulfarculales</taxon>
        <taxon>Desulfarculaceae</taxon>
        <taxon>Desulfarculus</taxon>
    </lineage>
</organism>